<dbReference type="GO" id="GO:0009432">
    <property type="term" value="P:SOS response"/>
    <property type="evidence" value="ECO:0007669"/>
    <property type="project" value="UniProtKB-UniRule"/>
</dbReference>
<dbReference type="SUPFAM" id="SSF46785">
    <property type="entry name" value="Winged helix' DNA-binding domain"/>
    <property type="match status" value="1"/>
</dbReference>
<keyword evidence="18" id="KW-1185">Reference proteome</keyword>
<reference evidence="17" key="3">
    <citation type="submission" date="2021-06" db="EMBL/GenBank/DDBJ databases">
        <title>Genomic Description and Analysis of Intracellular Bacteria, Candidatus Berkiella cookevillensis and Candidatus Berkiella aquae.</title>
        <authorList>
            <person name="Kidane D.T."/>
            <person name="Mehari Y.T."/>
            <person name="Rice F.C."/>
            <person name="Arivett B.A."/>
            <person name="Farone A.L."/>
            <person name="Berk S.G."/>
            <person name="Farone M.B."/>
        </authorList>
    </citation>
    <scope>NUCLEOTIDE SEQUENCE</scope>
    <source>
        <strain evidence="17">CC99</strain>
    </source>
</reference>
<dbReference type="InterPro" id="IPR039418">
    <property type="entry name" value="LexA-like"/>
</dbReference>
<evidence type="ECO:0000259" key="14">
    <source>
        <dbReference type="Pfam" id="PF00717"/>
    </source>
</evidence>
<dbReference type="InterPro" id="IPR036388">
    <property type="entry name" value="WH-like_DNA-bd_sf"/>
</dbReference>
<keyword evidence="4 12" id="KW-0227">DNA damage</keyword>
<dbReference type="PANTHER" id="PTHR33516:SF2">
    <property type="entry name" value="LEXA REPRESSOR-RELATED"/>
    <property type="match status" value="1"/>
</dbReference>
<reference evidence="16" key="1">
    <citation type="submission" date="2015-09" db="EMBL/GenBank/DDBJ databases">
        <title>Draft Genome Sequences of Two Novel Amoeba-resistant Intranuclear Bacteria, Candidatus Berkiella cookevillensis and Candidatus Berkiella aquae.</title>
        <authorList>
            <person name="Mehari Y.T."/>
            <person name="Arivett B.A."/>
            <person name="Farone A.L."/>
            <person name="Gunderson J.H."/>
            <person name="Farone M.B."/>
        </authorList>
    </citation>
    <scope>NUCLEOTIDE SEQUENCE [LARGE SCALE GENOMIC DNA]</scope>
    <source>
        <strain evidence="16">CC99</strain>
    </source>
</reference>
<dbReference type="Gene3D" id="2.10.109.10">
    <property type="entry name" value="Umud Fragment, subunit A"/>
    <property type="match status" value="1"/>
</dbReference>
<keyword evidence="10 12" id="KW-0234">DNA repair</keyword>
<keyword evidence="9 12" id="KW-0804">Transcription</keyword>
<dbReference type="GO" id="GO:0045892">
    <property type="term" value="P:negative regulation of DNA-templated transcription"/>
    <property type="evidence" value="ECO:0007669"/>
    <property type="project" value="UniProtKB-UniRule"/>
</dbReference>
<feature type="domain" description="Peptidase S24/S26A/S26B/S26C" evidence="14">
    <location>
        <begin position="94"/>
        <end position="198"/>
    </location>
</feature>
<dbReference type="EMBL" id="LKHV01000013">
    <property type="protein sequence ID" value="KRG17699.1"/>
    <property type="molecule type" value="Genomic_DNA"/>
</dbReference>
<evidence type="ECO:0000259" key="15">
    <source>
        <dbReference type="Pfam" id="PF01726"/>
    </source>
</evidence>
<evidence type="ECO:0000313" key="17">
    <source>
        <dbReference type="EMBL" id="MCS5708021.1"/>
    </source>
</evidence>
<dbReference type="Gene3D" id="1.10.10.10">
    <property type="entry name" value="Winged helix-like DNA-binding domain superfamily/Winged helix DNA-binding domain"/>
    <property type="match status" value="1"/>
</dbReference>
<dbReference type="CDD" id="cd06529">
    <property type="entry name" value="S24_LexA-like"/>
    <property type="match status" value="1"/>
</dbReference>
<comment type="catalytic activity">
    <reaction evidence="12">
        <text>Hydrolysis of Ala-|-Gly bond in repressor LexA.</text>
        <dbReference type="EC" id="3.4.21.88"/>
    </reaction>
</comment>
<evidence type="ECO:0000256" key="13">
    <source>
        <dbReference type="RuleBase" id="RU003991"/>
    </source>
</evidence>
<dbReference type="EC" id="3.4.21.88" evidence="12"/>
<dbReference type="GO" id="GO:0006281">
    <property type="term" value="P:DNA repair"/>
    <property type="evidence" value="ECO:0007669"/>
    <property type="project" value="UniProtKB-UniRule"/>
</dbReference>
<dbReference type="GO" id="GO:0004252">
    <property type="term" value="F:serine-type endopeptidase activity"/>
    <property type="evidence" value="ECO:0007669"/>
    <property type="project" value="UniProtKB-UniRule"/>
</dbReference>
<dbReference type="EMBL" id="LKHV02000001">
    <property type="protein sequence ID" value="MCS5708021.1"/>
    <property type="molecule type" value="Genomic_DNA"/>
</dbReference>
<dbReference type="InterPro" id="IPR006200">
    <property type="entry name" value="LexA"/>
</dbReference>
<evidence type="ECO:0000256" key="7">
    <source>
        <dbReference type="ARBA" id="ARBA00023015"/>
    </source>
</evidence>
<dbReference type="Proteomes" id="UP000051494">
    <property type="component" value="Unassembled WGS sequence"/>
</dbReference>
<dbReference type="STRING" id="437022.CC99x_02158"/>
<comment type="caution">
    <text evidence="12">Lacks conserved residue(s) required for the propagation of feature annotation.</text>
</comment>
<evidence type="ECO:0000256" key="9">
    <source>
        <dbReference type="ARBA" id="ARBA00023163"/>
    </source>
</evidence>
<dbReference type="AlphaFoldDB" id="A0A0Q9YNF0"/>
<keyword evidence="6 12" id="KW-0068">Autocatalytic cleavage</keyword>
<comment type="similarity">
    <text evidence="1 12 13">Belongs to the peptidase S24 family.</text>
</comment>
<dbReference type="GO" id="GO:0003677">
    <property type="term" value="F:DNA binding"/>
    <property type="evidence" value="ECO:0007669"/>
    <property type="project" value="UniProtKB-UniRule"/>
</dbReference>
<evidence type="ECO:0000256" key="2">
    <source>
        <dbReference type="ARBA" id="ARBA00022491"/>
    </source>
</evidence>
<feature type="domain" description="LexA repressor DNA-binding" evidence="15">
    <location>
        <begin position="11"/>
        <end position="73"/>
    </location>
</feature>
<keyword evidence="2 12" id="KW-0678">Repressor</keyword>
<dbReference type="InterPro" id="IPR036286">
    <property type="entry name" value="LexA/Signal_pep-like_sf"/>
</dbReference>
<keyword evidence="8 12" id="KW-0238">DNA-binding</keyword>
<name>A0A0Q9YNF0_9GAMM</name>
<dbReference type="SUPFAM" id="SSF51306">
    <property type="entry name" value="LexA/Signal peptidase"/>
    <property type="match status" value="1"/>
</dbReference>
<evidence type="ECO:0000256" key="11">
    <source>
        <dbReference type="ARBA" id="ARBA00023236"/>
    </source>
</evidence>
<dbReference type="FunFam" id="1.10.10.10:FF:000009">
    <property type="entry name" value="LexA repressor"/>
    <property type="match status" value="1"/>
</dbReference>
<keyword evidence="3 12" id="KW-0235">DNA replication</keyword>
<evidence type="ECO:0000256" key="3">
    <source>
        <dbReference type="ARBA" id="ARBA00022705"/>
    </source>
</evidence>
<comment type="function">
    <text evidence="12">Represses a number of genes involved in the response to DNA damage (SOS response), including recA and lexA. In the presence of single-stranded DNA, RecA interacts with LexA causing an autocatalytic cleavage which disrupts the DNA-binding part of LexA, leading to derepression of the SOS regulon and eventually DNA repair.</text>
</comment>
<feature type="active site" description="For autocatalytic cleavage activity" evidence="12">
    <location>
        <position position="127"/>
    </location>
</feature>
<keyword evidence="11 12" id="KW-0742">SOS response</keyword>
<evidence type="ECO:0000256" key="6">
    <source>
        <dbReference type="ARBA" id="ARBA00022813"/>
    </source>
</evidence>
<protein>
    <recommendedName>
        <fullName evidence="12">LexA repressor</fullName>
        <ecNumber evidence="12">3.4.21.88</ecNumber>
    </recommendedName>
</protein>
<dbReference type="InterPro" id="IPR006199">
    <property type="entry name" value="LexA_DNA-bd_dom"/>
</dbReference>
<gene>
    <name evidence="12 16" type="primary">lexA</name>
    <name evidence="17" type="ORF">CC99x_003795</name>
    <name evidence="16" type="ORF">CC99x_02158</name>
</gene>
<dbReference type="RefSeq" id="WP_057625255.1">
    <property type="nucleotide sequence ID" value="NZ_LKHV02000001.1"/>
</dbReference>
<dbReference type="InterPro" id="IPR036390">
    <property type="entry name" value="WH_DNA-bd_sf"/>
</dbReference>
<evidence type="ECO:0000256" key="1">
    <source>
        <dbReference type="ARBA" id="ARBA00007484"/>
    </source>
</evidence>
<dbReference type="PATRIC" id="fig|1590042.3.peg.2207"/>
<dbReference type="InterPro" id="IPR050077">
    <property type="entry name" value="LexA_repressor"/>
</dbReference>
<evidence type="ECO:0000256" key="12">
    <source>
        <dbReference type="HAMAP-Rule" id="MF_00015"/>
    </source>
</evidence>
<evidence type="ECO:0000256" key="8">
    <source>
        <dbReference type="ARBA" id="ARBA00023125"/>
    </source>
</evidence>
<keyword evidence="5 12" id="KW-0378">Hydrolase</keyword>
<dbReference type="Pfam" id="PF00717">
    <property type="entry name" value="Peptidase_S24"/>
    <property type="match status" value="1"/>
</dbReference>
<evidence type="ECO:0000313" key="18">
    <source>
        <dbReference type="Proteomes" id="UP000051494"/>
    </source>
</evidence>
<feature type="DNA-binding region" description="H-T-H motif" evidence="12">
    <location>
        <begin position="36"/>
        <end position="56"/>
    </location>
</feature>
<keyword evidence="7 12" id="KW-0805">Transcription regulation</keyword>
<accession>A0A0Q9YNF0</accession>
<organism evidence="16">
    <name type="scientific">Candidatus Berkiella cookevillensis</name>
    <dbReference type="NCBI Taxonomy" id="437022"/>
    <lineage>
        <taxon>Bacteria</taxon>
        <taxon>Pseudomonadati</taxon>
        <taxon>Pseudomonadota</taxon>
        <taxon>Gammaproteobacteria</taxon>
        <taxon>Candidatus Berkiellales</taxon>
        <taxon>Candidatus Berkiellaceae</taxon>
        <taxon>Candidatus Berkiella</taxon>
    </lineage>
</organism>
<evidence type="ECO:0000313" key="16">
    <source>
        <dbReference type="EMBL" id="KRG17699.1"/>
    </source>
</evidence>
<evidence type="ECO:0000256" key="10">
    <source>
        <dbReference type="ARBA" id="ARBA00023204"/>
    </source>
</evidence>
<dbReference type="HAMAP" id="MF_00015">
    <property type="entry name" value="LexA"/>
    <property type="match status" value="1"/>
</dbReference>
<dbReference type="InterPro" id="IPR006197">
    <property type="entry name" value="Peptidase_S24_LexA"/>
</dbReference>
<dbReference type="GO" id="GO:0006260">
    <property type="term" value="P:DNA replication"/>
    <property type="evidence" value="ECO:0007669"/>
    <property type="project" value="UniProtKB-UniRule"/>
</dbReference>
<proteinExistence type="inferred from homology"/>
<dbReference type="PANTHER" id="PTHR33516">
    <property type="entry name" value="LEXA REPRESSOR"/>
    <property type="match status" value="1"/>
</dbReference>
<dbReference type="InterPro" id="IPR015927">
    <property type="entry name" value="Peptidase_S24_S26A/B/C"/>
</dbReference>
<dbReference type="Pfam" id="PF01726">
    <property type="entry name" value="LexA_DNA_bind"/>
    <property type="match status" value="1"/>
</dbReference>
<comment type="subunit">
    <text evidence="12">Homodimer.</text>
</comment>
<evidence type="ECO:0000256" key="5">
    <source>
        <dbReference type="ARBA" id="ARBA00022801"/>
    </source>
</evidence>
<reference evidence="17" key="2">
    <citation type="journal article" date="2016" name="Genome Announc.">
        <title>Draft Genome Sequences of Two Novel Amoeba-Resistant Intranuclear Bacteria, 'Candidatus Berkiella cookevillensis' and 'Candidatus Berkiella aquae'.</title>
        <authorList>
            <person name="Mehari Y.T."/>
            <person name="Arivett B.A."/>
            <person name="Farone A.L."/>
            <person name="Gunderson J.H."/>
            <person name="Farone M.B."/>
        </authorList>
    </citation>
    <scope>NUCLEOTIDE SEQUENCE</scope>
    <source>
        <strain evidence="17">CC99</strain>
    </source>
</reference>
<evidence type="ECO:0000256" key="4">
    <source>
        <dbReference type="ARBA" id="ARBA00022763"/>
    </source>
</evidence>
<sequence length="209" mass="22680">MPTSSSTQAISLTRRQSEVLQVIRNHIEQTGAPPTRAEIAKTLGFRSVNAAEDHLKALARKGAISLAPGTSRGIQLAKEFGIGLPIIGNPTSDGPLFSEQNIEARMRIQNEYFTPKPDFLLKIHGLSLTAAGIKDGDLLAVHATDKAENGKIVVVRVNNKTVVRRYFRHGDQIELRAEHPDYSPIFVNTTVQPVSIEGIGVGVIRTASI</sequence>
<comment type="caution">
    <text evidence="16">The sequence shown here is derived from an EMBL/GenBank/DDBJ whole genome shotgun (WGS) entry which is preliminary data.</text>
</comment>
<dbReference type="NCBIfam" id="TIGR00498">
    <property type="entry name" value="lexA"/>
    <property type="match status" value="1"/>
</dbReference>
<dbReference type="OrthoDB" id="9802364at2"/>
<dbReference type="PRINTS" id="PR00726">
    <property type="entry name" value="LEXASERPTASE"/>
</dbReference>
<dbReference type="GO" id="GO:0006508">
    <property type="term" value="P:proteolysis"/>
    <property type="evidence" value="ECO:0007669"/>
    <property type="project" value="InterPro"/>
</dbReference>